<dbReference type="AlphaFoldDB" id="A0A434AEQ8"/>
<sequence>MHTLQIPLLPVGVRISLIILSYIVTSDIFEIVGGVVMGINFEIFENSDNITYKEVLILQNI</sequence>
<dbReference type="Proteomes" id="UP000282985">
    <property type="component" value="Unassembled WGS sequence"/>
</dbReference>
<comment type="caution">
    <text evidence="1">The sequence shown here is derived from an EMBL/GenBank/DDBJ whole genome shotgun (WGS) entry which is preliminary data.</text>
</comment>
<accession>A0A434AEQ8</accession>
<name>A0A434AEQ8_9BACT</name>
<organism evidence="1 2">
    <name type="scientific">Ancylomarina longa</name>
    <dbReference type="NCBI Taxonomy" id="2487017"/>
    <lineage>
        <taxon>Bacteria</taxon>
        <taxon>Pseudomonadati</taxon>
        <taxon>Bacteroidota</taxon>
        <taxon>Bacteroidia</taxon>
        <taxon>Marinilabiliales</taxon>
        <taxon>Marinifilaceae</taxon>
        <taxon>Ancylomarina</taxon>
    </lineage>
</organism>
<dbReference type="EMBL" id="RJJX01000047">
    <property type="protein sequence ID" value="RUT72822.1"/>
    <property type="molecule type" value="Genomic_DNA"/>
</dbReference>
<gene>
    <name evidence="1" type="ORF">DLK05_16535</name>
</gene>
<evidence type="ECO:0000313" key="2">
    <source>
        <dbReference type="Proteomes" id="UP000282985"/>
    </source>
</evidence>
<evidence type="ECO:0000313" key="1">
    <source>
        <dbReference type="EMBL" id="RUT72822.1"/>
    </source>
</evidence>
<reference evidence="1 2" key="1">
    <citation type="submission" date="2018-11" db="EMBL/GenBank/DDBJ databases">
        <title>Parancylomarina longa gen. nov., sp. nov., isolated from sediments of southern Okinawa.</title>
        <authorList>
            <person name="Fu T."/>
        </authorList>
    </citation>
    <scope>NUCLEOTIDE SEQUENCE [LARGE SCALE GENOMIC DNA]</scope>
    <source>
        <strain evidence="1 2">T3-2 S1-C</strain>
    </source>
</reference>
<proteinExistence type="predicted"/>
<protein>
    <submittedName>
        <fullName evidence="1">Uncharacterized protein</fullName>
    </submittedName>
</protein>
<keyword evidence="2" id="KW-1185">Reference proteome</keyword>